<proteinExistence type="predicted"/>
<dbReference type="HOGENOM" id="CLU_011226_6_1_4"/>
<evidence type="ECO:0000259" key="1">
    <source>
        <dbReference type="PROSITE" id="PS50404"/>
    </source>
</evidence>
<protein>
    <recommendedName>
        <fullName evidence="5">Glutathione S-transferase</fullName>
    </recommendedName>
</protein>
<dbReference type="CDD" id="cd03188">
    <property type="entry name" value="GST_C_Beta"/>
    <property type="match status" value="1"/>
</dbReference>
<dbReference type="InterPro" id="IPR004046">
    <property type="entry name" value="GST_C"/>
</dbReference>
<dbReference type="Proteomes" id="UP000003973">
    <property type="component" value="Unassembled WGS sequence"/>
</dbReference>
<feature type="domain" description="GST C-terminal" evidence="2">
    <location>
        <begin position="87"/>
        <end position="202"/>
    </location>
</feature>
<dbReference type="InterPro" id="IPR040079">
    <property type="entry name" value="Glutathione_S-Trfase"/>
</dbReference>
<dbReference type="SUPFAM" id="SSF47616">
    <property type="entry name" value="GST C-terminal domain-like"/>
    <property type="match status" value="1"/>
</dbReference>
<accession>C3X524</accession>
<dbReference type="NCBIfam" id="NF007831">
    <property type="entry name" value="PRK10542.1"/>
    <property type="match status" value="1"/>
</dbReference>
<evidence type="ECO:0000313" key="3">
    <source>
        <dbReference type="EMBL" id="EEO28310.1"/>
    </source>
</evidence>
<dbReference type="CDD" id="cd03057">
    <property type="entry name" value="GST_N_Beta"/>
    <property type="match status" value="1"/>
</dbReference>
<reference evidence="3" key="1">
    <citation type="submission" date="2011-10" db="EMBL/GenBank/DDBJ databases">
        <title>The Genome Sequence of Oxalobacter formigenes HOxBLS.</title>
        <authorList>
            <consortium name="The Broad Institute Genome Sequencing Platform"/>
            <person name="Earl A."/>
            <person name="Ward D."/>
            <person name="Feldgarden M."/>
            <person name="Gevers D."/>
            <person name="Allison M.J."/>
            <person name="Humphrey S."/>
            <person name="Young S.K."/>
            <person name="Zeng Q."/>
            <person name="Gargeya S."/>
            <person name="Fitzgerald M."/>
            <person name="Haas B."/>
            <person name="Abouelleil A."/>
            <person name="Alvarado L."/>
            <person name="Arachchi H.M."/>
            <person name="Berlin A."/>
            <person name="Brown A."/>
            <person name="Chapman S.B."/>
            <person name="Chen Z."/>
            <person name="Dunbar C."/>
            <person name="Freedman E."/>
            <person name="Gearin G."/>
            <person name="Goldberg J."/>
            <person name="Griggs A."/>
            <person name="Gujja S."/>
            <person name="Heiman D."/>
            <person name="Howarth C."/>
            <person name="Larson L."/>
            <person name="Lui A."/>
            <person name="MacDonald P.J.P."/>
            <person name="Montmayeur A."/>
            <person name="Murphy C."/>
            <person name="Neiman D."/>
            <person name="Pearson M."/>
            <person name="Priest M."/>
            <person name="Roberts A."/>
            <person name="Saif S."/>
            <person name="Shea T."/>
            <person name="Shenoy N."/>
            <person name="Sisk P."/>
            <person name="Stolte C."/>
            <person name="Sykes S."/>
            <person name="Wortman J."/>
            <person name="Nusbaum C."/>
            <person name="Birren B."/>
        </authorList>
    </citation>
    <scope>NUCLEOTIDE SEQUENCE [LARGE SCALE GENOMIC DNA]</scope>
    <source>
        <strain evidence="3">HOxBLS</strain>
    </source>
</reference>
<dbReference type="SUPFAM" id="SSF52833">
    <property type="entry name" value="Thioredoxin-like"/>
    <property type="match status" value="1"/>
</dbReference>
<dbReference type="Gene3D" id="1.20.1050.10">
    <property type="match status" value="1"/>
</dbReference>
<dbReference type="PROSITE" id="PS50405">
    <property type="entry name" value="GST_CTER"/>
    <property type="match status" value="1"/>
</dbReference>
<dbReference type="eggNOG" id="COG0625">
    <property type="taxonomic scope" value="Bacteria"/>
</dbReference>
<evidence type="ECO:0000259" key="2">
    <source>
        <dbReference type="PROSITE" id="PS50405"/>
    </source>
</evidence>
<evidence type="ECO:0008006" key="5">
    <source>
        <dbReference type="Google" id="ProtNLM"/>
    </source>
</evidence>
<organism evidence="3 4">
    <name type="scientific">Oxalobacter paraformigenes</name>
    <dbReference type="NCBI Taxonomy" id="556268"/>
    <lineage>
        <taxon>Bacteria</taxon>
        <taxon>Pseudomonadati</taxon>
        <taxon>Pseudomonadota</taxon>
        <taxon>Betaproteobacteria</taxon>
        <taxon>Burkholderiales</taxon>
        <taxon>Oxalobacteraceae</taxon>
        <taxon>Oxalobacter</taxon>
    </lineage>
</organism>
<name>C3X524_9BURK</name>
<dbReference type="AlphaFoldDB" id="C3X524"/>
<keyword evidence="4" id="KW-1185">Reference proteome</keyword>
<dbReference type="SFLD" id="SFLDG01150">
    <property type="entry name" value="Main.1:_Beta-like"/>
    <property type="match status" value="1"/>
</dbReference>
<dbReference type="InterPro" id="IPR036249">
    <property type="entry name" value="Thioredoxin-like_sf"/>
</dbReference>
<dbReference type="Pfam" id="PF00043">
    <property type="entry name" value="GST_C"/>
    <property type="match status" value="1"/>
</dbReference>
<feature type="domain" description="GST N-terminal" evidence="1">
    <location>
        <begin position="1"/>
        <end position="81"/>
    </location>
</feature>
<dbReference type="EMBL" id="ACDP02000006">
    <property type="protein sequence ID" value="EEO28310.1"/>
    <property type="molecule type" value="Genomic_DNA"/>
</dbReference>
<dbReference type="Pfam" id="PF13409">
    <property type="entry name" value="GST_N_2"/>
    <property type="match status" value="1"/>
</dbReference>
<dbReference type="InterPro" id="IPR010987">
    <property type="entry name" value="Glutathione-S-Trfase_C-like"/>
</dbReference>
<dbReference type="PANTHER" id="PTHR44051:SF8">
    <property type="entry name" value="GLUTATHIONE S-TRANSFERASE GSTA"/>
    <property type="match status" value="1"/>
</dbReference>
<dbReference type="PANTHER" id="PTHR44051">
    <property type="entry name" value="GLUTATHIONE S-TRANSFERASE-RELATED"/>
    <property type="match status" value="1"/>
</dbReference>
<dbReference type="RefSeq" id="WP_005877909.1">
    <property type="nucleotide sequence ID" value="NZ_CABMNL010000001.1"/>
</dbReference>
<dbReference type="InterPro" id="IPR036282">
    <property type="entry name" value="Glutathione-S-Trfase_C_sf"/>
</dbReference>
<sequence>MKLYYTPGACSLSPHIVLLESGLPFELEKVDLQEKETASGHDFYLVNTKGSVPALELEDGSILTEGAVIIQYLGDLVPEKQLVPLPKTMERYRLMEWLNFIATELQKSFVPIFNPSYGACREEAKKTLLRQFDYVERQLGKKPYLMGERFTVADAYLFTVSTWLGAADLEIDQWKALAEYGKRVSERPAVHKAMIAEGLLQG</sequence>
<dbReference type="PROSITE" id="PS50404">
    <property type="entry name" value="GST_NTER"/>
    <property type="match status" value="1"/>
</dbReference>
<comment type="caution">
    <text evidence="3">The sequence shown here is derived from an EMBL/GenBank/DDBJ whole genome shotgun (WGS) entry which is preliminary data.</text>
</comment>
<dbReference type="SFLD" id="SFLDS00019">
    <property type="entry name" value="Glutathione_Transferase_(cytos"/>
    <property type="match status" value="1"/>
</dbReference>
<evidence type="ECO:0000313" key="4">
    <source>
        <dbReference type="Proteomes" id="UP000003973"/>
    </source>
</evidence>
<dbReference type="Gene3D" id="3.40.30.10">
    <property type="entry name" value="Glutaredoxin"/>
    <property type="match status" value="1"/>
</dbReference>
<gene>
    <name evidence="3" type="ORF">OFAG_01463</name>
</gene>
<dbReference type="SFLD" id="SFLDG00358">
    <property type="entry name" value="Main_(cytGST)"/>
    <property type="match status" value="1"/>
</dbReference>
<dbReference type="InterPro" id="IPR004045">
    <property type="entry name" value="Glutathione_S-Trfase_N"/>
</dbReference>